<dbReference type="GO" id="GO:0004497">
    <property type="term" value="F:monooxygenase activity"/>
    <property type="evidence" value="ECO:0007669"/>
    <property type="project" value="UniProtKB-KW"/>
</dbReference>
<evidence type="ECO:0000256" key="1">
    <source>
        <dbReference type="ARBA" id="ARBA00001974"/>
    </source>
</evidence>
<evidence type="ECO:0000256" key="7">
    <source>
        <dbReference type="SAM" id="MobiDB-lite"/>
    </source>
</evidence>
<name>A0AAN6RKH7_9PLEO</name>
<dbReference type="PANTHER" id="PTHR13789">
    <property type="entry name" value="MONOOXYGENASE"/>
    <property type="match status" value="1"/>
</dbReference>
<keyword evidence="11" id="KW-1185">Reference proteome</keyword>
<keyword evidence="5" id="KW-0560">Oxidoreductase</keyword>
<comment type="cofactor">
    <cofactor evidence="1">
        <name>FAD</name>
        <dbReference type="ChEBI" id="CHEBI:57692"/>
    </cofactor>
</comment>
<feature type="region of interest" description="Disordered" evidence="7">
    <location>
        <begin position="14"/>
        <end position="33"/>
    </location>
</feature>
<evidence type="ECO:0000259" key="8">
    <source>
        <dbReference type="Pfam" id="PF00890"/>
    </source>
</evidence>
<dbReference type="SUPFAM" id="SSF51905">
    <property type="entry name" value="FAD/NAD(P)-binding domain"/>
    <property type="match status" value="1"/>
</dbReference>
<evidence type="ECO:0000256" key="5">
    <source>
        <dbReference type="ARBA" id="ARBA00023002"/>
    </source>
</evidence>
<evidence type="ECO:0000259" key="9">
    <source>
        <dbReference type="Pfam" id="PF01494"/>
    </source>
</evidence>
<evidence type="ECO:0000256" key="4">
    <source>
        <dbReference type="ARBA" id="ARBA00022827"/>
    </source>
</evidence>
<comment type="similarity">
    <text evidence="2">Belongs to the paxM FAD-dependent monooxygenase family.</text>
</comment>
<sequence length="530" mass="58592">MGYTHTPQDVHMYAEEASSSDSGRSSRASSPNSVLSYDGKAMLFGDYPDSGLDVLIVGAGLAGLTAAIECVRKGHRVRVLERGAEINTMGKLTGDMYFMGLSGTKFFKHWPAMAAEYDDISMQSCFLETFKHDGEQMIPPLKVSERLRAVGLDPNTPPGAFQMRPLVYRMFINQAERLNIPFLFSKRVLKYYETETRAGVETDEGEVFEADIVIAADGIGSKSQAIVGGKVRAASSGRAMWRAVFPVEVLDKDPEVKDFFSMMGEDPIVRTFLGPGTYGLTLNRDGTVCWIINHDATGTEKESWHHTVTSESVLANMDKSLTSSTAPEWAPILKKLIAITPPDTIVNFELFWRNPQQSWHSPLARVVQIGDCAHSFLPSSGNGATQAIEDAISLASCLEYGVKLGGIEAVPDAVKTHVQLRFLRCACAQKLGFSNAERLQDTDWQKVKLDPKKAQPKHPKWVWAHDPEAYVYENYEKGLRGVRAGVPLDQDPSIPPNYPPGYKWEPWNIDDIMRDLAAGKPVELGSGNWD</sequence>
<dbReference type="Pfam" id="PF00890">
    <property type="entry name" value="FAD_binding_2"/>
    <property type="match status" value="1"/>
</dbReference>
<gene>
    <name evidence="10" type="ORF">GRF29_8g1314622</name>
</gene>
<comment type="caution">
    <text evidence="10">The sequence shown here is derived from an EMBL/GenBank/DDBJ whole genome shotgun (WGS) entry which is preliminary data.</text>
</comment>
<dbReference type="Gene3D" id="3.50.50.60">
    <property type="entry name" value="FAD/NAD(P)-binding domain"/>
    <property type="match status" value="1"/>
</dbReference>
<dbReference type="InterPro" id="IPR050493">
    <property type="entry name" value="FAD-dep_Monooxygenase_BioMet"/>
</dbReference>
<evidence type="ECO:0008006" key="12">
    <source>
        <dbReference type="Google" id="ProtNLM"/>
    </source>
</evidence>
<dbReference type="Proteomes" id="UP001280581">
    <property type="component" value="Unassembled WGS sequence"/>
</dbReference>
<protein>
    <recommendedName>
        <fullName evidence="12">FAD-binding domain-containing protein</fullName>
    </recommendedName>
</protein>
<dbReference type="PANTHER" id="PTHR13789:SF315">
    <property type="entry name" value="FAD-DEPENDENT MONOOXYGENASE MDPD"/>
    <property type="match status" value="1"/>
</dbReference>
<reference evidence="10 11" key="1">
    <citation type="submission" date="2021-02" db="EMBL/GenBank/DDBJ databases">
        <title>Genome assembly of Pseudopithomyces chartarum.</title>
        <authorList>
            <person name="Jauregui R."/>
            <person name="Singh J."/>
            <person name="Voisey C."/>
        </authorList>
    </citation>
    <scope>NUCLEOTIDE SEQUENCE [LARGE SCALE GENOMIC DNA]</scope>
    <source>
        <strain evidence="10 11">AGR01</strain>
    </source>
</reference>
<evidence type="ECO:0000313" key="11">
    <source>
        <dbReference type="Proteomes" id="UP001280581"/>
    </source>
</evidence>
<dbReference type="InterPro" id="IPR003953">
    <property type="entry name" value="FAD-dep_OxRdtase_2_FAD-bd"/>
</dbReference>
<evidence type="ECO:0000256" key="3">
    <source>
        <dbReference type="ARBA" id="ARBA00022630"/>
    </source>
</evidence>
<keyword evidence="6" id="KW-0503">Monooxygenase</keyword>
<dbReference type="GO" id="GO:0071949">
    <property type="term" value="F:FAD binding"/>
    <property type="evidence" value="ECO:0007669"/>
    <property type="project" value="InterPro"/>
</dbReference>
<evidence type="ECO:0000256" key="2">
    <source>
        <dbReference type="ARBA" id="ARBA00007992"/>
    </source>
</evidence>
<dbReference type="EMBL" id="WVTA01000002">
    <property type="protein sequence ID" value="KAK3215858.1"/>
    <property type="molecule type" value="Genomic_DNA"/>
</dbReference>
<dbReference type="InterPro" id="IPR002938">
    <property type="entry name" value="FAD-bd"/>
</dbReference>
<keyword evidence="3" id="KW-0285">Flavoprotein</keyword>
<feature type="domain" description="FAD-binding" evidence="9">
    <location>
        <begin position="167"/>
        <end position="398"/>
    </location>
</feature>
<dbReference type="AlphaFoldDB" id="A0AAN6RKH7"/>
<feature type="domain" description="FAD-dependent oxidoreductase 2 FAD-binding" evidence="8">
    <location>
        <begin position="53"/>
        <end position="85"/>
    </location>
</feature>
<feature type="compositionally biased region" description="Low complexity" evidence="7">
    <location>
        <begin position="19"/>
        <end position="33"/>
    </location>
</feature>
<dbReference type="Pfam" id="PF01494">
    <property type="entry name" value="FAD_binding_3"/>
    <property type="match status" value="1"/>
</dbReference>
<keyword evidence="4" id="KW-0274">FAD</keyword>
<dbReference type="PRINTS" id="PR00420">
    <property type="entry name" value="RNGMNOXGNASE"/>
</dbReference>
<proteinExistence type="inferred from homology"/>
<organism evidence="10 11">
    <name type="scientific">Pseudopithomyces chartarum</name>
    <dbReference type="NCBI Taxonomy" id="1892770"/>
    <lineage>
        <taxon>Eukaryota</taxon>
        <taxon>Fungi</taxon>
        <taxon>Dikarya</taxon>
        <taxon>Ascomycota</taxon>
        <taxon>Pezizomycotina</taxon>
        <taxon>Dothideomycetes</taxon>
        <taxon>Pleosporomycetidae</taxon>
        <taxon>Pleosporales</taxon>
        <taxon>Massarineae</taxon>
        <taxon>Didymosphaeriaceae</taxon>
        <taxon>Pseudopithomyces</taxon>
    </lineage>
</organism>
<evidence type="ECO:0000256" key="6">
    <source>
        <dbReference type="ARBA" id="ARBA00023033"/>
    </source>
</evidence>
<accession>A0AAN6RKH7</accession>
<evidence type="ECO:0000313" key="10">
    <source>
        <dbReference type="EMBL" id="KAK3215858.1"/>
    </source>
</evidence>
<dbReference type="InterPro" id="IPR036188">
    <property type="entry name" value="FAD/NAD-bd_sf"/>
</dbReference>